<dbReference type="InterPro" id="IPR025714">
    <property type="entry name" value="Methyltranfer_dom"/>
</dbReference>
<evidence type="ECO:0000313" key="2">
    <source>
        <dbReference type="EMBL" id="GAB1220842.1"/>
    </source>
</evidence>
<accession>A0ABQ0DDA5</accession>
<name>A0ABQ0DDA5_9EUKA</name>
<dbReference type="Pfam" id="PF13679">
    <property type="entry name" value="Methyltransf_32"/>
    <property type="match status" value="1"/>
</dbReference>
<dbReference type="Proteomes" id="UP001628156">
    <property type="component" value="Unassembled WGS sequence"/>
</dbReference>
<sequence length="67" mass="7463">MSKSLVKYLSSDITSEAFMEIVQQLTSSQEFLMTCLHACGNLTPTLLRLSINIPQIKMICAGWLLLS</sequence>
<gene>
    <name evidence="2" type="ORF">ENUP19_0060G0018</name>
</gene>
<comment type="caution">
    <text evidence="2">The sequence shown here is derived from an EMBL/GenBank/DDBJ whole genome shotgun (WGS) entry which is preliminary data.</text>
</comment>
<proteinExistence type="predicted"/>
<keyword evidence="3" id="KW-1185">Reference proteome</keyword>
<evidence type="ECO:0000259" key="1">
    <source>
        <dbReference type="Pfam" id="PF13679"/>
    </source>
</evidence>
<feature type="domain" description="Methyltransferase" evidence="1">
    <location>
        <begin position="23"/>
        <end position="60"/>
    </location>
</feature>
<protein>
    <recommendedName>
        <fullName evidence="1">Methyltransferase domain-containing protein</fullName>
    </recommendedName>
</protein>
<evidence type="ECO:0000313" key="3">
    <source>
        <dbReference type="Proteomes" id="UP001628156"/>
    </source>
</evidence>
<organism evidence="2 3">
    <name type="scientific">Entamoeba nuttalli</name>
    <dbReference type="NCBI Taxonomy" id="412467"/>
    <lineage>
        <taxon>Eukaryota</taxon>
        <taxon>Amoebozoa</taxon>
        <taxon>Evosea</taxon>
        <taxon>Archamoebae</taxon>
        <taxon>Mastigamoebida</taxon>
        <taxon>Entamoebidae</taxon>
        <taxon>Entamoeba</taxon>
    </lineage>
</organism>
<reference evidence="2 3" key="1">
    <citation type="journal article" date="2019" name="PLoS Negl. Trop. Dis.">
        <title>Whole genome sequencing of Entamoeba nuttalli reveals mammalian host-related molecular signatures and a novel octapeptide-repeat surface protein.</title>
        <authorList>
            <person name="Tanaka M."/>
            <person name="Makiuchi T."/>
            <person name="Komiyama T."/>
            <person name="Shiina T."/>
            <person name="Osaki K."/>
            <person name="Tachibana H."/>
        </authorList>
    </citation>
    <scope>NUCLEOTIDE SEQUENCE [LARGE SCALE GENOMIC DNA]</scope>
    <source>
        <strain evidence="2 3">P19-061405</strain>
    </source>
</reference>
<dbReference type="EMBL" id="BAAFRS010000060">
    <property type="protein sequence ID" value="GAB1220842.1"/>
    <property type="molecule type" value="Genomic_DNA"/>
</dbReference>